<reference evidence="2 3" key="1">
    <citation type="submission" date="2024-03" db="EMBL/GenBank/DDBJ databases">
        <title>Community enrichment and isolation of bacterial strains for fucoidan degradation.</title>
        <authorList>
            <person name="Sichert A."/>
        </authorList>
    </citation>
    <scope>NUCLEOTIDE SEQUENCE [LARGE SCALE GENOMIC DNA]</scope>
    <source>
        <strain evidence="2 3">AS12</strain>
    </source>
</reference>
<accession>A0ABU9SX06</accession>
<keyword evidence="1" id="KW-0812">Transmembrane</keyword>
<keyword evidence="3" id="KW-1185">Reference proteome</keyword>
<protein>
    <submittedName>
        <fullName evidence="2">Uncharacterized protein</fullName>
    </submittedName>
</protein>
<name>A0ABU9SX06_9ALTE</name>
<feature type="transmembrane region" description="Helical" evidence="1">
    <location>
        <begin position="34"/>
        <end position="53"/>
    </location>
</feature>
<proteinExistence type="predicted"/>
<evidence type="ECO:0000313" key="3">
    <source>
        <dbReference type="Proteomes" id="UP001461163"/>
    </source>
</evidence>
<keyword evidence="1" id="KW-1133">Transmembrane helix</keyword>
<sequence>MMKYDMYNRKPEHDESGVYQALKDRRKAYYHGKYNREVFSVVLLLACVGMFLLRSGA</sequence>
<evidence type="ECO:0000313" key="2">
    <source>
        <dbReference type="EMBL" id="MEM5498414.1"/>
    </source>
</evidence>
<keyword evidence="1" id="KW-0472">Membrane</keyword>
<gene>
    <name evidence="2" type="ORF">WNY77_13470</name>
</gene>
<dbReference type="Proteomes" id="UP001461163">
    <property type="component" value="Unassembled WGS sequence"/>
</dbReference>
<dbReference type="EMBL" id="JBBMQS010000007">
    <property type="protein sequence ID" value="MEM5498414.1"/>
    <property type="molecule type" value="Genomic_DNA"/>
</dbReference>
<comment type="caution">
    <text evidence="2">The sequence shown here is derived from an EMBL/GenBank/DDBJ whole genome shotgun (WGS) entry which is preliminary data.</text>
</comment>
<evidence type="ECO:0000256" key="1">
    <source>
        <dbReference type="SAM" id="Phobius"/>
    </source>
</evidence>
<organism evidence="2 3">
    <name type="scientific">Paraglaciecola mesophila</name>
    <dbReference type="NCBI Taxonomy" id="197222"/>
    <lineage>
        <taxon>Bacteria</taxon>
        <taxon>Pseudomonadati</taxon>
        <taxon>Pseudomonadota</taxon>
        <taxon>Gammaproteobacteria</taxon>
        <taxon>Alteromonadales</taxon>
        <taxon>Alteromonadaceae</taxon>
        <taxon>Paraglaciecola</taxon>
    </lineage>
</organism>